<dbReference type="KEGG" id="dsw:QR90_08900"/>
<proteinExistence type="inferred from homology"/>
<dbReference type="AlphaFoldDB" id="A0A0A7KK86"/>
<reference evidence="3" key="1">
    <citation type="submission" date="2014-11" db="EMBL/GenBank/DDBJ databases">
        <title>Hymenobacter sp. DG25B genome submission.</title>
        <authorList>
            <person name="Jung H.-Y."/>
            <person name="Kim M.K."/>
            <person name="Srinivasan S."/>
            <person name="Lim S."/>
        </authorList>
    </citation>
    <scope>NUCLEOTIDE SEQUENCE [LARGE SCALE GENOMIC DNA]</scope>
    <source>
        <strain evidence="3">DY59</strain>
    </source>
</reference>
<sequence length="247" mass="28377">MKRVLWLNPVGHDQYDQDMLRLFQQEAEPDTEVTVRSLDQGPHHLEYHAYGALVLPECLRELRHAEREGFDAAVMGCFYDPGLKEIRELVTAMPVIFPQETCVSLAATMGDRFSILVGRRKWIPAMSENVERYGQSRRLASFVSLDLGVLEFQQDHLLTERRMTQAAQQAIEQDGAEVLILGCTMEYGFARRLQDQLGVPVLDATVTPFKYAEFRAGLKQRYGWSHSKHNAYEAPPDRELRQWNLPL</sequence>
<comment type="similarity">
    <text evidence="1">Belongs to the HyuE racemase family.</text>
</comment>
<dbReference type="Proteomes" id="UP000030634">
    <property type="component" value="Chromosome"/>
</dbReference>
<gene>
    <name evidence="2" type="ORF">QR90_08900</name>
</gene>
<dbReference type="InterPro" id="IPR053714">
    <property type="entry name" value="Iso_Racemase_Enz_sf"/>
</dbReference>
<dbReference type="Gene3D" id="3.40.50.12500">
    <property type="match status" value="1"/>
</dbReference>
<dbReference type="GO" id="GO:0047661">
    <property type="term" value="F:amino-acid racemase activity"/>
    <property type="evidence" value="ECO:0007669"/>
    <property type="project" value="InterPro"/>
</dbReference>
<organism evidence="2 3">
    <name type="scientific">Deinococcus radiopugnans</name>
    <dbReference type="NCBI Taxonomy" id="57497"/>
    <lineage>
        <taxon>Bacteria</taxon>
        <taxon>Thermotogati</taxon>
        <taxon>Deinococcota</taxon>
        <taxon>Deinococci</taxon>
        <taxon>Deinococcales</taxon>
        <taxon>Deinococcaceae</taxon>
        <taxon>Deinococcus</taxon>
    </lineage>
</organism>
<dbReference type="EMBL" id="CP010028">
    <property type="protein sequence ID" value="AIZ46561.1"/>
    <property type="molecule type" value="Genomic_DNA"/>
</dbReference>
<dbReference type="RefSeq" id="WP_039687004.1">
    <property type="nucleotide sequence ID" value="NZ_CP010028.1"/>
</dbReference>
<dbReference type="HOGENOM" id="CLU_053002_3_1_0"/>
<evidence type="ECO:0000313" key="2">
    <source>
        <dbReference type="EMBL" id="AIZ46561.1"/>
    </source>
</evidence>
<dbReference type="Pfam" id="PF01177">
    <property type="entry name" value="Asp_Glu_race"/>
    <property type="match status" value="1"/>
</dbReference>
<dbReference type="STRING" id="1182571.QR90_08900"/>
<protein>
    <submittedName>
        <fullName evidence="2">Hydantoin racemase</fullName>
    </submittedName>
</protein>
<dbReference type="PANTHER" id="PTHR28047:SF5">
    <property type="entry name" value="PROTEIN DCG1"/>
    <property type="match status" value="1"/>
</dbReference>
<evidence type="ECO:0000256" key="1">
    <source>
        <dbReference type="ARBA" id="ARBA00038414"/>
    </source>
</evidence>
<dbReference type="InterPro" id="IPR015942">
    <property type="entry name" value="Asp/Glu/hydantoin_racemase"/>
</dbReference>
<evidence type="ECO:0000313" key="3">
    <source>
        <dbReference type="Proteomes" id="UP000030634"/>
    </source>
</evidence>
<accession>A0A0A7KK86</accession>
<name>A0A0A7KK86_9DEIO</name>
<dbReference type="PANTHER" id="PTHR28047">
    <property type="entry name" value="PROTEIN DCG1"/>
    <property type="match status" value="1"/>
</dbReference>
<dbReference type="InterPro" id="IPR052186">
    <property type="entry name" value="Hydantoin_racemase-like"/>
</dbReference>